<feature type="compositionally biased region" description="Low complexity" evidence="4">
    <location>
        <begin position="319"/>
        <end position="335"/>
    </location>
</feature>
<evidence type="ECO:0000256" key="4">
    <source>
        <dbReference type="SAM" id="MobiDB-lite"/>
    </source>
</evidence>
<evidence type="ECO:0000256" key="2">
    <source>
        <dbReference type="ARBA" id="ARBA00022771"/>
    </source>
</evidence>
<reference evidence="6 7" key="1">
    <citation type="journal article" date="2023" name="IScience">
        <title>Expanded male sex-determining region conserved during the evolution of homothallism in the green alga Volvox.</title>
        <authorList>
            <person name="Yamamoto K."/>
            <person name="Matsuzaki R."/>
            <person name="Mahakham W."/>
            <person name="Heman W."/>
            <person name="Sekimoto H."/>
            <person name="Kawachi M."/>
            <person name="Minakuchi Y."/>
            <person name="Toyoda A."/>
            <person name="Nozaki H."/>
        </authorList>
    </citation>
    <scope>NUCLEOTIDE SEQUENCE [LARGE SCALE GENOMIC DNA]</scope>
    <source>
        <strain evidence="6 7">NIES-4468</strain>
    </source>
</reference>
<feature type="region of interest" description="Disordered" evidence="4">
    <location>
        <begin position="303"/>
        <end position="335"/>
    </location>
</feature>
<dbReference type="Gene3D" id="3.40.630.30">
    <property type="match status" value="1"/>
</dbReference>
<evidence type="ECO:0000259" key="5">
    <source>
        <dbReference type="SMART" id="SM00249"/>
    </source>
</evidence>
<name>A0ABQ5SBG0_9CHLO</name>
<organism evidence="6 7">
    <name type="scientific">Volvox africanus</name>
    <dbReference type="NCBI Taxonomy" id="51714"/>
    <lineage>
        <taxon>Eukaryota</taxon>
        <taxon>Viridiplantae</taxon>
        <taxon>Chlorophyta</taxon>
        <taxon>core chlorophytes</taxon>
        <taxon>Chlorophyceae</taxon>
        <taxon>CS clade</taxon>
        <taxon>Chlamydomonadales</taxon>
        <taxon>Volvocaceae</taxon>
        <taxon>Volvox</taxon>
    </lineage>
</organism>
<dbReference type="CDD" id="cd15489">
    <property type="entry name" value="PHD_SF"/>
    <property type="match status" value="1"/>
</dbReference>
<feature type="region of interest" description="Disordered" evidence="4">
    <location>
        <begin position="69"/>
        <end position="90"/>
    </location>
</feature>
<evidence type="ECO:0000256" key="3">
    <source>
        <dbReference type="ARBA" id="ARBA00022833"/>
    </source>
</evidence>
<protein>
    <recommendedName>
        <fullName evidence="5">Zinc finger PHD-type domain-containing protein</fullName>
    </recommendedName>
</protein>
<feature type="region of interest" description="Disordered" evidence="4">
    <location>
        <begin position="210"/>
        <end position="250"/>
    </location>
</feature>
<gene>
    <name evidence="6" type="ORF">VaNZ11_011156</name>
</gene>
<dbReference type="Proteomes" id="UP001165090">
    <property type="component" value="Unassembled WGS sequence"/>
</dbReference>
<dbReference type="Pfam" id="PF23209">
    <property type="entry name" value="IDM1_C"/>
    <property type="match status" value="1"/>
</dbReference>
<dbReference type="SUPFAM" id="SSF55729">
    <property type="entry name" value="Acyl-CoA N-acyltransferases (Nat)"/>
    <property type="match status" value="1"/>
</dbReference>
<dbReference type="InterPro" id="IPR056511">
    <property type="entry name" value="IDM1_C"/>
</dbReference>
<keyword evidence="2" id="KW-0863">Zinc-finger</keyword>
<dbReference type="InterPro" id="IPR013083">
    <property type="entry name" value="Znf_RING/FYVE/PHD"/>
</dbReference>
<dbReference type="EMBL" id="BSDZ01000078">
    <property type="protein sequence ID" value="GLI67240.1"/>
    <property type="molecule type" value="Genomic_DNA"/>
</dbReference>
<keyword evidence="7" id="KW-1185">Reference proteome</keyword>
<evidence type="ECO:0000313" key="7">
    <source>
        <dbReference type="Proteomes" id="UP001165090"/>
    </source>
</evidence>
<evidence type="ECO:0000313" key="6">
    <source>
        <dbReference type="EMBL" id="GLI67240.1"/>
    </source>
</evidence>
<dbReference type="InterPro" id="IPR011011">
    <property type="entry name" value="Znf_FYVE_PHD"/>
</dbReference>
<dbReference type="Gene3D" id="3.30.40.10">
    <property type="entry name" value="Zinc/RING finger domain, C3HC4 (zinc finger)"/>
    <property type="match status" value="1"/>
</dbReference>
<evidence type="ECO:0000256" key="1">
    <source>
        <dbReference type="ARBA" id="ARBA00022723"/>
    </source>
</evidence>
<feature type="non-terminal residue" evidence="6">
    <location>
        <position position="1"/>
    </location>
</feature>
<dbReference type="InterPro" id="IPR001965">
    <property type="entry name" value="Znf_PHD"/>
</dbReference>
<keyword evidence="3" id="KW-0862">Zinc</keyword>
<feature type="domain" description="Zinc finger PHD-type" evidence="5">
    <location>
        <begin position="287"/>
        <end position="386"/>
    </location>
</feature>
<feature type="compositionally biased region" description="Low complexity" evidence="4">
    <location>
        <begin position="210"/>
        <end position="222"/>
    </location>
</feature>
<keyword evidence="1" id="KW-0479">Metal-binding</keyword>
<accession>A0ABQ5SBG0</accession>
<dbReference type="InterPro" id="IPR016181">
    <property type="entry name" value="Acyl_CoA_acyltransferase"/>
</dbReference>
<proteinExistence type="predicted"/>
<sequence length="614" mass="64500">PLLFILQLTVVISVAPRKFSSSLLRFQRRRSVIFCRHFSPMRQRKCVFVEGGSPSILFKNGDNIDLGLSPSTSSHLPRTPASHGWSRTPERSPPVGSWVWVLPAASHAAASAFSARAAMAVATWLLWQTSHGDCDRENDCSGAHGGLSGGEPGRRQSRRLWAQGLCKESNLHQSLRAMRNRTGGGTGGGCGSSRPLLLASLSTSILAASRAGGSSSDGATGARNSTAFPSGTGAGGGGATRGPRPGFHLPQLSIMRLPGSASFAEDQDLAQELLDYHTAKHGGFPRPCPLCKSNDFMVRRTEEATATAAGGEVKEPSNDSAASAGGAGADTSASAAASDGGVGVVEWRSRPLCCETCGRWVHVGCAGVQYAEEVPPRPWFHCRACRNTYLRLEAAAERNPHPSCASPTHALYLLTPADHRAALALPGASPTAEGSGPAAVAASGIGTLAVGSLRGRGPAGAVLPLLAQGFNADAIQGFGQPAREYDGGKYSAVLLNRGQPVAAATFNVFGAEAQLCLLATAVQHRLKGNGSALVADLEAVLADLGVSRMLVQSRSVALPLWLGRLDYSIVEPEEAEQLHRRLPIAYYDCALLQKHLTPRSQQQQLQQPQVLSRT</sequence>
<dbReference type="SMART" id="SM00249">
    <property type="entry name" value="PHD"/>
    <property type="match status" value="1"/>
</dbReference>
<comment type="caution">
    <text evidence="6">The sequence shown here is derived from an EMBL/GenBank/DDBJ whole genome shotgun (WGS) entry which is preliminary data.</text>
</comment>
<dbReference type="SUPFAM" id="SSF57903">
    <property type="entry name" value="FYVE/PHD zinc finger"/>
    <property type="match status" value="1"/>
</dbReference>